<sequence>MRFWRRSARAADRPRVEPTVEASTTFLSSDAEAWNDALPGGLGASVSPATAMRHAAVYRCVSILAFASAMLPLKTYRELPGGDREPSSDHPAADLLRVRPNPRLSRTMWLRTTVAQMLLQGNAVSWIERKGSGDPVALWPIPFERVAIDLAGERLRYRLGLDDGTGIVVDQDDVLHIPGSPQWTGVKALSPIQAMAAAVGLGIEADRFAQSYFENDAAPTGYITYPDKYSGDKDELRKFWVRTFGKGNRGKGPAVLDQSGKYERIPISAQDAQLLDTRRFQIEDIARIFGVPRFLMGMDETSWGSGIEALGIGFVTYTLDPHLCAIEDEVNHKLYGRGRPSRPGPNPTRYLGEFDRDVLVRGNIESRFKAYGTALGGSAGPGFMTPNEVRRRQNLPARPDGDGLSGWVAKAAGPTDPQQDPTRDAPPADPAQ</sequence>
<dbReference type="NCBIfam" id="TIGR01537">
    <property type="entry name" value="portal_HK97"/>
    <property type="match status" value="1"/>
</dbReference>
<dbReference type="Pfam" id="PF04860">
    <property type="entry name" value="Phage_portal"/>
    <property type="match status" value="1"/>
</dbReference>
<dbReference type="OrthoDB" id="7592047at2"/>
<dbReference type="EMBL" id="SACP01000012">
    <property type="protein sequence ID" value="RVU17488.1"/>
    <property type="molecule type" value="Genomic_DNA"/>
</dbReference>
<feature type="region of interest" description="Disordered" evidence="1">
    <location>
        <begin position="375"/>
        <end position="432"/>
    </location>
</feature>
<accession>A0A3S2VU26</accession>
<evidence type="ECO:0000256" key="1">
    <source>
        <dbReference type="SAM" id="MobiDB-lite"/>
    </source>
</evidence>
<dbReference type="Proteomes" id="UP000286997">
    <property type="component" value="Unassembled WGS sequence"/>
</dbReference>
<name>A0A3S2VU26_9HYPH</name>
<dbReference type="RefSeq" id="WP_127730074.1">
    <property type="nucleotide sequence ID" value="NZ_SACP01000012.1"/>
</dbReference>
<proteinExistence type="predicted"/>
<dbReference type="InterPro" id="IPR006944">
    <property type="entry name" value="Phage/GTA_portal"/>
</dbReference>
<gene>
    <name evidence="2" type="ORF">EOE48_13960</name>
</gene>
<dbReference type="Gene3D" id="1.20.1270.210">
    <property type="match status" value="1"/>
</dbReference>
<evidence type="ECO:0000313" key="2">
    <source>
        <dbReference type="EMBL" id="RVU17488.1"/>
    </source>
</evidence>
<protein>
    <submittedName>
        <fullName evidence="2">Phage portal protein</fullName>
    </submittedName>
</protein>
<organism evidence="2 3">
    <name type="scientific">Methylobacterium oryzihabitans</name>
    <dbReference type="NCBI Taxonomy" id="2499852"/>
    <lineage>
        <taxon>Bacteria</taxon>
        <taxon>Pseudomonadati</taxon>
        <taxon>Pseudomonadota</taxon>
        <taxon>Alphaproteobacteria</taxon>
        <taxon>Hyphomicrobiales</taxon>
        <taxon>Methylobacteriaceae</taxon>
        <taxon>Methylobacterium</taxon>
    </lineage>
</organism>
<evidence type="ECO:0000313" key="3">
    <source>
        <dbReference type="Proteomes" id="UP000286997"/>
    </source>
</evidence>
<reference evidence="2 3" key="1">
    <citation type="submission" date="2019-01" db="EMBL/GenBank/DDBJ databases">
        <authorList>
            <person name="Chen W.-M."/>
        </authorList>
    </citation>
    <scope>NUCLEOTIDE SEQUENCE [LARGE SCALE GENOMIC DNA]</scope>
    <source>
        <strain evidence="2 3">TER-1</strain>
    </source>
</reference>
<dbReference type="Gene3D" id="3.40.140.120">
    <property type="match status" value="1"/>
</dbReference>
<dbReference type="AlphaFoldDB" id="A0A3S2VU26"/>
<keyword evidence="3" id="KW-1185">Reference proteome</keyword>
<dbReference type="InterPro" id="IPR006427">
    <property type="entry name" value="Portal_HK97"/>
</dbReference>
<dbReference type="Gene3D" id="3.30.1120.70">
    <property type="match status" value="1"/>
</dbReference>
<comment type="caution">
    <text evidence="2">The sequence shown here is derived from an EMBL/GenBank/DDBJ whole genome shotgun (WGS) entry which is preliminary data.</text>
</comment>